<dbReference type="GO" id="GO:0005886">
    <property type="term" value="C:plasma membrane"/>
    <property type="evidence" value="ECO:0007669"/>
    <property type="project" value="UniProtKB-SubCell"/>
</dbReference>
<evidence type="ECO:0000313" key="10">
    <source>
        <dbReference type="EMBL" id="SFM25795.1"/>
    </source>
</evidence>
<keyword evidence="7 8" id="KW-0472">Membrane</keyword>
<dbReference type="STRING" id="266892.SAMN04488054_12518"/>
<gene>
    <name evidence="10" type="ORF">SAMN04488054_12518</name>
</gene>
<feature type="domain" description="ABC transmembrane type-1" evidence="9">
    <location>
        <begin position="372"/>
        <end position="568"/>
    </location>
</feature>
<comment type="subcellular location">
    <subcellularLocation>
        <location evidence="1">Cell inner membrane</location>
        <topology evidence="1">Multi-pass membrane protein</topology>
    </subcellularLocation>
    <subcellularLocation>
        <location evidence="8">Cell membrane</location>
        <topology evidence="8">Multi-pass membrane protein</topology>
    </subcellularLocation>
</comment>
<keyword evidence="6 8" id="KW-1133">Transmembrane helix</keyword>
<keyword evidence="5 8" id="KW-0812">Transmembrane</keyword>
<dbReference type="EMBL" id="FOTY01000025">
    <property type="protein sequence ID" value="SFM25795.1"/>
    <property type="molecule type" value="Genomic_DNA"/>
</dbReference>
<comment type="similarity">
    <text evidence="8">Belongs to the binding-protein-dependent transport system permease family.</text>
</comment>
<dbReference type="Proteomes" id="UP000199668">
    <property type="component" value="Unassembled WGS sequence"/>
</dbReference>
<keyword evidence="4" id="KW-0997">Cell inner membrane</keyword>
<feature type="transmembrane region" description="Helical" evidence="8">
    <location>
        <begin position="375"/>
        <end position="398"/>
    </location>
</feature>
<evidence type="ECO:0000256" key="4">
    <source>
        <dbReference type="ARBA" id="ARBA00022519"/>
    </source>
</evidence>
<feature type="transmembrane region" description="Helical" evidence="8">
    <location>
        <begin position="206"/>
        <end position="228"/>
    </location>
</feature>
<dbReference type="Gene3D" id="1.10.3720.10">
    <property type="entry name" value="MetI-like"/>
    <property type="match status" value="2"/>
</dbReference>
<feature type="transmembrane region" description="Helical" evidence="8">
    <location>
        <begin position="410"/>
        <end position="430"/>
    </location>
</feature>
<keyword evidence="11" id="KW-1185">Reference proteome</keyword>
<evidence type="ECO:0000256" key="6">
    <source>
        <dbReference type="ARBA" id="ARBA00022989"/>
    </source>
</evidence>
<dbReference type="OrthoDB" id="9776648at2"/>
<dbReference type="CDD" id="cd06261">
    <property type="entry name" value="TM_PBP2"/>
    <property type="match status" value="2"/>
</dbReference>
<dbReference type="AlphaFoldDB" id="A0A1I4PDW4"/>
<protein>
    <submittedName>
        <fullName evidence="10">Iron(III) transport system permease protein</fullName>
    </submittedName>
</protein>
<feature type="transmembrane region" description="Helical" evidence="8">
    <location>
        <begin position="310"/>
        <end position="332"/>
    </location>
</feature>
<evidence type="ECO:0000256" key="1">
    <source>
        <dbReference type="ARBA" id="ARBA00004429"/>
    </source>
</evidence>
<dbReference type="Pfam" id="PF00528">
    <property type="entry name" value="BPD_transp_1"/>
    <property type="match status" value="2"/>
</dbReference>
<evidence type="ECO:0000313" key="11">
    <source>
        <dbReference type="Proteomes" id="UP000199668"/>
    </source>
</evidence>
<feature type="transmembrane region" description="Helical" evidence="8">
    <location>
        <begin position="116"/>
        <end position="136"/>
    </location>
</feature>
<feature type="transmembrane region" description="Helical" evidence="8">
    <location>
        <begin position="28"/>
        <end position="51"/>
    </location>
</feature>
<feature type="transmembrane region" description="Helical" evidence="8">
    <location>
        <begin position="266"/>
        <end position="290"/>
    </location>
</feature>
<feature type="domain" description="ABC transmembrane type-1" evidence="9">
    <location>
        <begin position="78"/>
        <end position="286"/>
    </location>
</feature>
<dbReference type="SUPFAM" id="SSF161098">
    <property type="entry name" value="MetI-like"/>
    <property type="match status" value="2"/>
</dbReference>
<evidence type="ECO:0000256" key="2">
    <source>
        <dbReference type="ARBA" id="ARBA00022448"/>
    </source>
</evidence>
<dbReference type="RefSeq" id="WP_090927824.1">
    <property type="nucleotide sequence ID" value="NZ_FOTY01000025.1"/>
</dbReference>
<name>A0A1I4PDW4_9BACI</name>
<feature type="transmembrane region" description="Helical" evidence="8">
    <location>
        <begin position="494"/>
        <end position="515"/>
    </location>
</feature>
<evidence type="ECO:0000256" key="8">
    <source>
        <dbReference type="RuleBase" id="RU363032"/>
    </source>
</evidence>
<proteinExistence type="inferred from homology"/>
<feature type="transmembrane region" description="Helical" evidence="8">
    <location>
        <begin position="82"/>
        <end position="104"/>
    </location>
</feature>
<feature type="transmembrane region" description="Helical" evidence="8">
    <location>
        <begin position="547"/>
        <end position="569"/>
    </location>
</feature>
<feature type="transmembrane region" description="Helical" evidence="8">
    <location>
        <begin position="164"/>
        <end position="185"/>
    </location>
</feature>
<dbReference type="InterPro" id="IPR035906">
    <property type="entry name" value="MetI-like_sf"/>
</dbReference>
<dbReference type="PROSITE" id="PS50928">
    <property type="entry name" value="ABC_TM1"/>
    <property type="match status" value="2"/>
</dbReference>
<dbReference type="InterPro" id="IPR000515">
    <property type="entry name" value="MetI-like"/>
</dbReference>
<evidence type="ECO:0000256" key="7">
    <source>
        <dbReference type="ARBA" id="ARBA00023136"/>
    </source>
</evidence>
<dbReference type="GO" id="GO:0055085">
    <property type="term" value="P:transmembrane transport"/>
    <property type="evidence" value="ECO:0007669"/>
    <property type="project" value="InterPro"/>
</dbReference>
<sequence>MDHTARKNQGGPASWFSALSARTLGWRWIIPAVTLIVLIIFFVLPIVRLVWLSFTEDAVPTWQHYREVLSDAGTWMVVQHTFWMVLGSTMMALVLGVFMAWLVTYSDIRAKKMIHVMVMLPFIIPSYIITLSWTQLFRNSSWFSGFLQWLPGTMEAPDLYTLPGMMFMLGLSNYPLVYLFTVAVLRKIPQELVSAARASGSGRGTVFRKITLPLALPGIAGGGLLAFLANLDNFGIPAFLGIPGNITVLSTAIYQEVVGIGPSAFARAAVLSVLLGIIALLGTFLQWVLLRKSRQLETAHEETRPRFSLGLWRSPVETVVWGFLIFISFVPLSSMVSSSLLSAYGVDFSVETITFSNYTYILFENEKTQGAIGNSLLLALWTAGTALIAGTILAYYRVRRPSALTRGAELVTGLPYALPGIVLALAMIFAWMEPVPGWNPGIYGGIGILMIAYVTRFMILQVRGSMTALMQVDVSMEEAAHVSGAKGFTKWRKIMLPLLLPGLISGTMLVFLTSFTELTVSSLLMSAGNGTIGVTIFDFEQAGYTHYSTAFSTVVVVLMLGVIGSLLLAHQIWKKKVVKI</sequence>
<evidence type="ECO:0000256" key="3">
    <source>
        <dbReference type="ARBA" id="ARBA00022475"/>
    </source>
</evidence>
<feature type="transmembrane region" description="Helical" evidence="8">
    <location>
        <begin position="442"/>
        <end position="460"/>
    </location>
</feature>
<dbReference type="PANTHER" id="PTHR43357">
    <property type="entry name" value="INNER MEMBRANE ABC TRANSPORTER PERMEASE PROTEIN YDCV"/>
    <property type="match status" value="1"/>
</dbReference>
<evidence type="ECO:0000259" key="9">
    <source>
        <dbReference type="PROSITE" id="PS50928"/>
    </source>
</evidence>
<keyword evidence="3" id="KW-1003">Cell membrane</keyword>
<evidence type="ECO:0000256" key="5">
    <source>
        <dbReference type="ARBA" id="ARBA00022692"/>
    </source>
</evidence>
<keyword evidence="2 8" id="KW-0813">Transport</keyword>
<dbReference type="PANTHER" id="PTHR43357:SF3">
    <property type="entry name" value="FE(3+)-TRANSPORT SYSTEM PERMEASE PROTEIN FBPB 2"/>
    <property type="match status" value="1"/>
</dbReference>
<organism evidence="10 11">
    <name type="scientific">Salibacterium qingdaonense</name>
    <dbReference type="NCBI Taxonomy" id="266892"/>
    <lineage>
        <taxon>Bacteria</taxon>
        <taxon>Bacillati</taxon>
        <taxon>Bacillota</taxon>
        <taxon>Bacilli</taxon>
        <taxon>Bacillales</taxon>
        <taxon>Bacillaceae</taxon>
    </lineage>
</organism>
<accession>A0A1I4PDW4</accession>
<reference evidence="10 11" key="1">
    <citation type="submission" date="2016-10" db="EMBL/GenBank/DDBJ databases">
        <authorList>
            <person name="de Groot N.N."/>
        </authorList>
    </citation>
    <scope>NUCLEOTIDE SEQUENCE [LARGE SCALE GENOMIC DNA]</scope>
    <source>
        <strain evidence="10 11">CGMCC 1.6134</strain>
    </source>
</reference>